<protein>
    <recommendedName>
        <fullName evidence="4">Outer membrane protein beta-barrel domain-containing protein</fullName>
    </recommendedName>
</protein>
<dbReference type="SUPFAM" id="SSF56925">
    <property type="entry name" value="OMPA-like"/>
    <property type="match status" value="1"/>
</dbReference>
<evidence type="ECO:0000256" key="1">
    <source>
        <dbReference type="SAM" id="Phobius"/>
    </source>
</evidence>
<reference evidence="3" key="1">
    <citation type="journal article" date="2013" name="Genome">
        <title>Draft Genome Sequences of Porphyromonas crevioricanis JCM 15906T and Porphyromonas cansulci JCM 13913T Isolated from a Canine Oral Cavity.</title>
        <authorList>
            <person name="Sakamoto M."/>
            <person name="Tanaka N."/>
            <person name="Shiwa Y."/>
            <person name="Yoshikawa H."/>
            <person name="Ohkuma M."/>
        </authorList>
    </citation>
    <scope>NUCLEOTIDE SEQUENCE [LARGE SCALE GENOMIC DNA]</scope>
    <source>
        <strain evidence="3">JCM 15906</strain>
    </source>
</reference>
<dbReference type="AlphaFoldDB" id="T1CP19"/>
<reference evidence="2 3" key="2">
    <citation type="journal article" date="2013" name="Genome Announc.">
        <title>Draft Genome Sequences of Porphyromonas crevioricanis JCM 15906T and Porphyromonas cansulci JCM 13913T Isolated from a Canine Oral Cavity.</title>
        <authorList>
            <person name="Sakamoto M."/>
            <person name="Tanaka N."/>
            <person name="Shiwa Y."/>
            <person name="Yoshikawa H."/>
            <person name="Ohkuma M."/>
        </authorList>
    </citation>
    <scope>NUCLEOTIDE SEQUENCE [LARGE SCALE GENOMIC DNA]</scope>
    <source>
        <strain evidence="2 3">JCM 15906</strain>
    </source>
</reference>
<sequence>MYHGDSRQPDGFSVALNYPIPFICYICPERPYKYVPEERSFNQTIIIKTANNTSTMKKILLSIISFFALSVGMVNAQSTTFDQGTGTLNLGIGMGSSLYSKGYNMLIPPVSLAYDHCVLSGFLNQNGSVGLGGYTGFTSSRLKYGNAKADESHIVFGVRGTLHYEFIERLDTYLGLMIGYGLSTVSSNIYNVKTESEWNFANSGFFGIRYFFTPAWGAFFEAGSGISYATIGATMRF</sequence>
<feature type="transmembrane region" description="Helical" evidence="1">
    <location>
        <begin position="59"/>
        <end position="76"/>
    </location>
</feature>
<dbReference type="Proteomes" id="UP000018031">
    <property type="component" value="Unassembled WGS sequence"/>
</dbReference>
<dbReference type="InterPro" id="IPR011250">
    <property type="entry name" value="OMP/PagP_B-barrel"/>
</dbReference>
<organism evidence="2 3">
    <name type="scientific">Porphyromonas crevioricanis JCM 15906</name>
    <dbReference type="NCBI Taxonomy" id="1305617"/>
    <lineage>
        <taxon>Bacteria</taxon>
        <taxon>Pseudomonadati</taxon>
        <taxon>Bacteroidota</taxon>
        <taxon>Bacteroidia</taxon>
        <taxon>Bacteroidales</taxon>
        <taxon>Porphyromonadaceae</taxon>
        <taxon>Porphyromonas</taxon>
    </lineage>
</organism>
<comment type="caution">
    <text evidence="2">The sequence shown here is derived from an EMBL/GenBank/DDBJ whole genome shotgun (WGS) entry which is preliminary data.</text>
</comment>
<keyword evidence="1" id="KW-0472">Membrane</keyword>
<dbReference type="EMBL" id="BAOU01000014">
    <property type="protein sequence ID" value="GAD04873.1"/>
    <property type="molecule type" value="Genomic_DNA"/>
</dbReference>
<proteinExistence type="predicted"/>
<keyword evidence="1" id="KW-0812">Transmembrane</keyword>
<gene>
    <name evidence="2" type="ORF">PORCRE_570</name>
</gene>
<accession>T1CP19</accession>
<evidence type="ECO:0008006" key="4">
    <source>
        <dbReference type="Google" id="ProtNLM"/>
    </source>
</evidence>
<evidence type="ECO:0000313" key="3">
    <source>
        <dbReference type="Proteomes" id="UP000018031"/>
    </source>
</evidence>
<keyword evidence="1" id="KW-1133">Transmembrane helix</keyword>
<name>T1CP19_9PORP</name>
<evidence type="ECO:0000313" key="2">
    <source>
        <dbReference type="EMBL" id="GAD04873.1"/>
    </source>
</evidence>